<accession>A0A445MTK3</accession>
<keyword evidence="4" id="KW-0249">Electron transport</keyword>
<evidence type="ECO:0000256" key="4">
    <source>
        <dbReference type="ARBA" id="ARBA00022982"/>
    </source>
</evidence>
<reference evidence="6" key="1">
    <citation type="submission" date="2018-01" db="EMBL/GenBank/DDBJ databases">
        <authorList>
            <person name="Regsiter A."/>
            <person name="William W."/>
        </authorList>
    </citation>
    <scope>NUCLEOTIDE SEQUENCE</scope>
    <source>
        <strain evidence="6">TRIP AH-1</strain>
    </source>
</reference>
<proteinExistence type="inferred from homology"/>
<keyword evidence="3" id="KW-0813">Transport</keyword>
<gene>
    <name evidence="6" type="ORF">PITCH_A1530028</name>
</gene>
<dbReference type="PIRSF" id="PIRSF000090">
    <property type="entry name" value="Beta-ETF"/>
    <property type="match status" value="1"/>
</dbReference>
<evidence type="ECO:0000256" key="1">
    <source>
        <dbReference type="ARBA" id="ARBA00007557"/>
    </source>
</evidence>
<sequence length="259" mass="28159">MNIVVCIKRVPMTQEVDLEIDADGRGVNREPLAYVINDWDNYAVEEAVLLKEELGGDVTAITIGGEEDEEILRRAMAMGADRSIRIDPGDRVMDSYVVSRVLAEVIKGIEYDLVLTGVQADDDNCGLVGIMLAEHLGLAHAAVVTGFTADGNQATIKIELEGGINEVSKIRLPSLLSIQTGINEPRYVSVIGIKKAKKKDLEVIELGDLPLSDEDLSPRTIIEEVYLPPETEGAQIIEGDPSKVADEIIRILTEKGVNV</sequence>
<evidence type="ECO:0000256" key="3">
    <source>
        <dbReference type="ARBA" id="ARBA00022448"/>
    </source>
</evidence>
<feature type="domain" description="Electron transfer flavoprotein alpha/beta-subunit N-terminal" evidence="5">
    <location>
        <begin position="24"/>
        <end position="213"/>
    </location>
</feature>
<dbReference type="AlphaFoldDB" id="A0A445MTK3"/>
<evidence type="ECO:0000259" key="5">
    <source>
        <dbReference type="SMART" id="SM00893"/>
    </source>
</evidence>
<dbReference type="SMART" id="SM00893">
    <property type="entry name" value="ETF"/>
    <property type="match status" value="1"/>
</dbReference>
<evidence type="ECO:0000313" key="6">
    <source>
        <dbReference type="EMBL" id="SPD72798.1"/>
    </source>
</evidence>
<dbReference type="PANTHER" id="PTHR21294">
    <property type="entry name" value="ELECTRON TRANSFER FLAVOPROTEIN BETA-SUBUNIT"/>
    <property type="match status" value="1"/>
</dbReference>
<dbReference type="InterPro" id="IPR012255">
    <property type="entry name" value="ETF_b"/>
</dbReference>
<dbReference type="GO" id="GO:0009055">
    <property type="term" value="F:electron transfer activity"/>
    <property type="evidence" value="ECO:0007669"/>
    <property type="project" value="InterPro"/>
</dbReference>
<dbReference type="InterPro" id="IPR033948">
    <property type="entry name" value="ETF_beta_N"/>
</dbReference>
<dbReference type="Pfam" id="PF01012">
    <property type="entry name" value="ETF"/>
    <property type="match status" value="1"/>
</dbReference>
<organism evidence="6">
    <name type="scientific">uncultured Desulfobacterium sp</name>
    <dbReference type="NCBI Taxonomy" id="201089"/>
    <lineage>
        <taxon>Bacteria</taxon>
        <taxon>Pseudomonadati</taxon>
        <taxon>Thermodesulfobacteriota</taxon>
        <taxon>Desulfobacteria</taxon>
        <taxon>Desulfobacterales</taxon>
        <taxon>Desulfobacteriaceae</taxon>
        <taxon>Desulfobacterium</taxon>
        <taxon>environmental samples</taxon>
    </lineage>
</organism>
<dbReference type="InterPro" id="IPR014729">
    <property type="entry name" value="Rossmann-like_a/b/a_fold"/>
</dbReference>
<protein>
    <recommendedName>
        <fullName evidence="2">Electron transfer flavoprotein subunit beta</fullName>
    </recommendedName>
</protein>
<comment type="similarity">
    <text evidence="1">Belongs to the ETF beta-subunit/FixA family.</text>
</comment>
<dbReference type="InterPro" id="IPR014730">
    <property type="entry name" value="ETF_a/b_N"/>
</dbReference>
<dbReference type="PANTHER" id="PTHR21294:SF8">
    <property type="entry name" value="ELECTRON TRANSFER FLAVOPROTEIN SUBUNIT BETA"/>
    <property type="match status" value="1"/>
</dbReference>
<dbReference type="CDD" id="cd01714">
    <property type="entry name" value="ETF_beta"/>
    <property type="match status" value="1"/>
</dbReference>
<name>A0A445MTK3_9BACT</name>
<dbReference type="SUPFAM" id="SSF52402">
    <property type="entry name" value="Adenine nucleotide alpha hydrolases-like"/>
    <property type="match status" value="1"/>
</dbReference>
<dbReference type="Gene3D" id="3.40.50.620">
    <property type="entry name" value="HUPs"/>
    <property type="match status" value="1"/>
</dbReference>
<evidence type="ECO:0000256" key="2">
    <source>
        <dbReference type="ARBA" id="ARBA00016797"/>
    </source>
</evidence>
<dbReference type="EMBL" id="OJIN01000061">
    <property type="protein sequence ID" value="SPD72798.1"/>
    <property type="molecule type" value="Genomic_DNA"/>
</dbReference>